<evidence type="ECO:0000256" key="9">
    <source>
        <dbReference type="SAM" id="Phobius"/>
    </source>
</evidence>
<feature type="transmembrane region" description="Helical" evidence="9">
    <location>
        <begin position="6"/>
        <end position="22"/>
    </location>
</feature>
<keyword evidence="5" id="KW-0653">Protein transport</keyword>
<dbReference type="RefSeq" id="WP_176626690.1">
    <property type="nucleotide sequence ID" value="NZ_JABXXQ010000600.1"/>
</dbReference>
<evidence type="ECO:0000313" key="11">
    <source>
        <dbReference type="Proteomes" id="UP000565205"/>
    </source>
</evidence>
<dbReference type="GO" id="GO:0008320">
    <property type="term" value="F:protein transmembrane transporter activity"/>
    <property type="evidence" value="ECO:0007669"/>
    <property type="project" value="InterPro"/>
</dbReference>
<gene>
    <name evidence="10" type="primary">tatB</name>
    <name evidence="10" type="ORF">HUK83_16965</name>
</gene>
<proteinExistence type="predicted"/>
<dbReference type="InterPro" id="IPR018448">
    <property type="entry name" value="TatB"/>
</dbReference>
<protein>
    <submittedName>
        <fullName evidence="10">Twin-arginine translocase subunit TatB</fullName>
    </submittedName>
</protein>
<dbReference type="GO" id="GO:0043953">
    <property type="term" value="P:protein transport by the Tat complex"/>
    <property type="evidence" value="ECO:0007669"/>
    <property type="project" value="InterPro"/>
</dbReference>
<dbReference type="Pfam" id="PF02416">
    <property type="entry name" value="TatA_B_E"/>
    <property type="match status" value="1"/>
</dbReference>
<evidence type="ECO:0000256" key="3">
    <source>
        <dbReference type="ARBA" id="ARBA00022475"/>
    </source>
</evidence>
<keyword evidence="7" id="KW-0811">Translocation</keyword>
<dbReference type="GO" id="GO:0016020">
    <property type="term" value="C:membrane"/>
    <property type="evidence" value="ECO:0007669"/>
    <property type="project" value="InterPro"/>
</dbReference>
<keyword evidence="4 9" id="KW-0812">Transmembrane</keyword>
<name>A0A850NZ60_9PROT</name>
<organism evidence="10 11">
    <name type="scientific">Endobacter medicaginis</name>
    <dbReference type="NCBI Taxonomy" id="1181271"/>
    <lineage>
        <taxon>Bacteria</taxon>
        <taxon>Pseudomonadati</taxon>
        <taxon>Pseudomonadota</taxon>
        <taxon>Alphaproteobacteria</taxon>
        <taxon>Acetobacterales</taxon>
        <taxon>Acetobacteraceae</taxon>
        <taxon>Endobacter</taxon>
    </lineage>
</organism>
<reference evidence="10 11" key="1">
    <citation type="submission" date="2020-06" db="EMBL/GenBank/DDBJ databases">
        <title>Description of novel acetic acid bacteria.</title>
        <authorList>
            <person name="Sombolestani A."/>
        </authorList>
    </citation>
    <scope>NUCLEOTIDE SEQUENCE [LARGE SCALE GENOMIC DNA]</scope>
    <source>
        <strain evidence="10 11">LMG 26838</strain>
    </source>
</reference>
<evidence type="ECO:0000256" key="5">
    <source>
        <dbReference type="ARBA" id="ARBA00022927"/>
    </source>
</evidence>
<dbReference type="EMBL" id="JABXXQ010000600">
    <property type="protein sequence ID" value="NVN32018.1"/>
    <property type="molecule type" value="Genomic_DNA"/>
</dbReference>
<keyword evidence="2" id="KW-0813">Transport</keyword>
<dbReference type="Proteomes" id="UP000565205">
    <property type="component" value="Unassembled WGS sequence"/>
</dbReference>
<keyword evidence="8 9" id="KW-0472">Membrane</keyword>
<comment type="subcellular location">
    <subcellularLocation>
        <location evidence="1">Membrane</location>
        <topology evidence="1">Single-pass membrane protein</topology>
    </subcellularLocation>
</comment>
<dbReference type="Gene3D" id="1.20.5.3310">
    <property type="match status" value="1"/>
</dbReference>
<comment type="caution">
    <text evidence="10">The sequence shown here is derived from an EMBL/GenBank/DDBJ whole genome shotgun (WGS) entry which is preliminary data.</text>
</comment>
<dbReference type="NCBIfam" id="TIGR01410">
    <property type="entry name" value="tatB"/>
    <property type="match status" value="1"/>
</dbReference>
<keyword evidence="6 9" id="KW-1133">Transmembrane helix</keyword>
<evidence type="ECO:0000256" key="8">
    <source>
        <dbReference type="ARBA" id="ARBA00023136"/>
    </source>
</evidence>
<accession>A0A850NZ60</accession>
<dbReference type="AlphaFoldDB" id="A0A850NZ60"/>
<evidence type="ECO:0000256" key="7">
    <source>
        <dbReference type="ARBA" id="ARBA00023010"/>
    </source>
</evidence>
<evidence type="ECO:0000256" key="6">
    <source>
        <dbReference type="ARBA" id="ARBA00022989"/>
    </source>
</evidence>
<evidence type="ECO:0000256" key="2">
    <source>
        <dbReference type="ARBA" id="ARBA00022448"/>
    </source>
</evidence>
<dbReference type="PRINTS" id="PR01506">
    <property type="entry name" value="TATBPROTEIN"/>
</dbReference>
<keyword evidence="3" id="KW-1003">Cell membrane</keyword>
<feature type="transmembrane region" description="Helical" evidence="9">
    <location>
        <begin position="99"/>
        <end position="117"/>
    </location>
</feature>
<feature type="non-terminal residue" evidence="10">
    <location>
        <position position="133"/>
    </location>
</feature>
<evidence type="ECO:0000313" key="10">
    <source>
        <dbReference type="EMBL" id="NVN32018.1"/>
    </source>
</evidence>
<dbReference type="InterPro" id="IPR003369">
    <property type="entry name" value="TatA/B/E"/>
</dbReference>
<evidence type="ECO:0000256" key="4">
    <source>
        <dbReference type="ARBA" id="ARBA00022692"/>
    </source>
</evidence>
<sequence>MFDFSWSEIALVGGVALVLIGPKDLPIAMRTVAGVVKKARSMASEFQGHVDEMLREADLTEARDTLRQMRRLDVRGKVMGLLDEDGSLRRSVREATMRGGAGTVFGALTGALIMATLDNGMSMLGVDTYWQMI</sequence>
<evidence type="ECO:0000256" key="1">
    <source>
        <dbReference type="ARBA" id="ARBA00004167"/>
    </source>
</evidence>